<dbReference type="EMBL" id="CP071446">
    <property type="protein sequence ID" value="QTA37839.1"/>
    <property type="molecule type" value="Genomic_DNA"/>
</dbReference>
<dbReference type="InterPro" id="IPR025501">
    <property type="entry name" value="MinD_FleN"/>
</dbReference>
<dbReference type="InterPro" id="IPR050625">
    <property type="entry name" value="ParA/MinD_ATPase"/>
</dbReference>
<accession>A0ABX7S5L2</accession>
<dbReference type="Proteomes" id="UP000671862">
    <property type="component" value="Chromosome"/>
</dbReference>
<proteinExistence type="predicted"/>
<dbReference type="InterPro" id="IPR027417">
    <property type="entry name" value="P-loop_NTPase"/>
</dbReference>
<dbReference type="InterPro" id="IPR033756">
    <property type="entry name" value="YlxH/NBP35"/>
</dbReference>
<dbReference type="PIRSF" id="PIRSF003092">
    <property type="entry name" value="MinD"/>
    <property type="match status" value="1"/>
</dbReference>
<protein>
    <submittedName>
        <fullName evidence="3">AAA family ATPase</fullName>
    </submittedName>
</protein>
<evidence type="ECO:0000256" key="2">
    <source>
        <dbReference type="ARBA" id="ARBA00022840"/>
    </source>
</evidence>
<dbReference type="PANTHER" id="PTHR43384">
    <property type="entry name" value="SEPTUM SITE-DETERMINING PROTEIN MIND HOMOLOG, CHLOROPLASTIC-RELATED"/>
    <property type="match status" value="1"/>
</dbReference>
<reference evidence="3 4" key="1">
    <citation type="submission" date="2021-03" db="EMBL/GenBank/DDBJ databases">
        <title>Thermosipho ferrireducens sp.nov., an anaerobic thermophilic iron-reducing bacterium isolated from a deep-sea hydrothermal sulfide deposits.</title>
        <authorList>
            <person name="Zeng X."/>
            <person name="Chen Y."/>
            <person name="Shao Z."/>
        </authorList>
    </citation>
    <scope>NUCLEOTIDE SEQUENCE [LARGE SCALE GENOMIC DNA]</scope>
    <source>
        <strain evidence="3 4">JL129W03</strain>
    </source>
</reference>
<organism evidence="3 4">
    <name type="scientific">Thermosipho ferrireducens</name>
    <dbReference type="NCBI Taxonomy" id="2571116"/>
    <lineage>
        <taxon>Bacteria</taxon>
        <taxon>Thermotogati</taxon>
        <taxon>Thermotogota</taxon>
        <taxon>Thermotogae</taxon>
        <taxon>Thermotogales</taxon>
        <taxon>Fervidobacteriaceae</taxon>
        <taxon>Thermosipho</taxon>
    </lineage>
</organism>
<dbReference type="RefSeq" id="WP_207566560.1">
    <property type="nucleotide sequence ID" value="NZ_CP071446.1"/>
</dbReference>
<dbReference type="SUPFAM" id="SSF52540">
    <property type="entry name" value="P-loop containing nucleoside triphosphate hydrolases"/>
    <property type="match status" value="1"/>
</dbReference>
<keyword evidence="4" id="KW-1185">Reference proteome</keyword>
<keyword evidence="1" id="KW-0547">Nucleotide-binding</keyword>
<name>A0ABX7S5L2_9BACT</name>
<evidence type="ECO:0000313" key="3">
    <source>
        <dbReference type="EMBL" id="QTA37839.1"/>
    </source>
</evidence>
<dbReference type="PANTHER" id="PTHR43384:SF4">
    <property type="entry name" value="CELLULOSE BIOSYNTHESIS PROTEIN BCSQ-RELATED"/>
    <property type="match status" value="1"/>
</dbReference>
<evidence type="ECO:0000256" key="1">
    <source>
        <dbReference type="ARBA" id="ARBA00022741"/>
    </source>
</evidence>
<dbReference type="Pfam" id="PF10609">
    <property type="entry name" value="ParA"/>
    <property type="match status" value="1"/>
</dbReference>
<sequence>MQNQAKNLVNFGEVILIGSGKGGVGKTLISVNLSVVLNKMGYRVLIFDLDVGFTNSDVLLNLHPEHTMNDLIKGSCNTFDVITPTGYGPDLVSMGSNIESIINFNENSVKEFYTHFINIAKNYDYIIIDLPPGYSEVYAPFFTIASHTLVMTTIHPTSLVNSYTFVKVLIMKGILSNNIHLVGNMIENVQDSTRTLEQFSRVLEKFTGEKLGSLTIIKKHHNVEKSIYLREPFVIKFENIQPSYAVHRIASILTKTPIQKEKTKNILERILSFAVRR</sequence>
<dbReference type="Gene3D" id="3.40.50.300">
    <property type="entry name" value="P-loop containing nucleotide triphosphate hydrolases"/>
    <property type="match status" value="1"/>
</dbReference>
<gene>
    <name evidence="3" type="ORF">JYK00_08970</name>
</gene>
<keyword evidence="2" id="KW-0067">ATP-binding</keyword>
<evidence type="ECO:0000313" key="4">
    <source>
        <dbReference type="Proteomes" id="UP000671862"/>
    </source>
</evidence>